<dbReference type="RefSeq" id="WP_143099981.1">
    <property type="nucleotide sequence ID" value="NZ_FOYQ01000002.1"/>
</dbReference>
<organism evidence="2 3">
    <name type="scientific">Robiginitalea myxolifaciens</name>
    <dbReference type="NCBI Taxonomy" id="400055"/>
    <lineage>
        <taxon>Bacteria</taxon>
        <taxon>Pseudomonadati</taxon>
        <taxon>Bacteroidota</taxon>
        <taxon>Flavobacteriia</taxon>
        <taxon>Flavobacteriales</taxon>
        <taxon>Flavobacteriaceae</taxon>
        <taxon>Robiginitalea</taxon>
    </lineage>
</organism>
<dbReference type="OrthoDB" id="9842539at2"/>
<evidence type="ECO:0000313" key="2">
    <source>
        <dbReference type="EMBL" id="SFR52150.1"/>
    </source>
</evidence>
<dbReference type="GO" id="GO:0006508">
    <property type="term" value="P:proteolysis"/>
    <property type="evidence" value="ECO:0007669"/>
    <property type="project" value="UniProtKB-KW"/>
</dbReference>
<feature type="chain" id="PRO_5011768326" evidence="1">
    <location>
        <begin position="20"/>
        <end position="369"/>
    </location>
</feature>
<evidence type="ECO:0000256" key="1">
    <source>
        <dbReference type="SAM" id="SignalP"/>
    </source>
</evidence>
<feature type="signal peptide" evidence="1">
    <location>
        <begin position="1"/>
        <end position="19"/>
    </location>
</feature>
<name>A0A1I6HCR8_9FLAO</name>
<keyword evidence="2" id="KW-0645">Protease</keyword>
<dbReference type="AlphaFoldDB" id="A0A1I6HCR8"/>
<accession>A0A1I6HCR8</accession>
<dbReference type="Gene3D" id="2.40.70.10">
    <property type="entry name" value="Acid Proteases"/>
    <property type="match status" value="1"/>
</dbReference>
<keyword evidence="3" id="KW-1185">Reference proteome</keyword>
<dbReference type="Proteomes" id="UP000199534">
    <property type="component" value="Unassembled WGS sequence"/>
</dbReference>
<evidence type="ECO:0000313" key="3">
    <source>
        <dbReference type="Proteomes" id="UP000199534"/>
    </source>
</evidence>
<dbReference type="EMBL" id="FOYQ01000002">
    <property type="protein sequence ID" value="SFR52150.1"/>
    <property type="molecule type" value="Genomic_DNA"/>
</dbReference>
<dbReference type="GO" id="GO:0008233">
    <property type="term" value="F:peptidase activity"/>
    <property type="evidence" value="ECO:0007669"/>
    <property type="project" value="UniProtKB-KW"/>
</dbReference>
<protein>
    <submittedName>
        <fullName evidence="2">Aspartyl protease</fullName>
    </submittedName>
</protein>
<proteinExistence type="predicted"/>
<dbReference type="InterPro" id="IPR021109">
    <property type="entry name" value="Peptidase_aspartic_dom_sf"/>
</dbReference>
<dbReference type="Pfam" id="PF13650">
    <property type="entry name" value="Asp_protease_2"/>
    <property type="match status" value="1"/>
</dbReference>
<gene>
    <name evidence="2" type="ORF">SAMN04490243_2558</name>
</gene>
<dbReference type="STRING" id="400055.SAMN04490243_2558"/>
<keyword evidence="1" id="KW-0732">Signal</keyword>
<keyword evidence="2" id="KW-0378">Hydrolase</keyword>
<sequence>MKKIYVALILLFAQTFTQAQELSTYISDVVARDLDRYAPGLQAYAKGEYQKAFEGLSAETKADGQYDFLNKLRGYALVYQRDQNLLGSKLKEDPQLLNEFYQFYATQPAMEIALEGKTATPLDKNLFTAILNGKDTLTVMLDTGAGGVGINAEWVRKYNMDRDTTIVRSGSLPAFGITFEKHPVLIPEIQIGSMIMTNIPGSYTAPDSESGGEYTGPKFDMIMGLDIFLGFIEQVTFDWTTNELVFHEKTEMTEGLPFIFYGSKPITSTTLRGKKYTTVLDTGSGVDIIPPEIYLKDYSKKEEKTYEQYSYVLYTLPVELPGTKITELQIGDFTREFDLVLDGLPVPFLIGHKHQKMSFNLAQNRVIIE</sequence>
<reference evidence="2 3" key="1">
    <citation type="submission" date="2016-10" db="EMBL/GenBank/DDBJ databases">
        <authorList>
            <person name="de Groot N.N."/>
        </authorList>
    </citation>
    <scope>NUCLEOTIDE SEQUENCE [LARGE SCALE GENOMIC DNA]</scope>
    <source>
        <strain evidence="2 3">DSM 21019</strain>
    </source>
</reference>